<dbReference type="Pfam" id="PF00730">
    <property type="entry name" value="HhH-GPD"/>
    <property type="match status" value="1"/>
</dbReference>
<dbReference type="PANTHER" id="PTHR47203:SF1">
    <property type="entry name" value="HYPOTHETICAL BASE EXCISION DNA REPAIR PROTEIN (EUROFUNG)"/>
    <property type="match status" value="1"/>
</dbReference>
<dbReference type="Gene3D" id="1.10.1670.10">
    <property type="entry name" value="Helix-hairpin-Helix base-excision DNA repair enzymes (C-terminal)"/>
    <property type="match status" value="1"/>
</dbReference>
<dbReference type="AlphaFoldDB" id="A0AAN7QA76"/>
<dbReference type="Proteomes" id="UP001309876">
    <property type="component" value="Unassembled WGS sequence"/>
</dbReference>
<evidence type="ECO:0000313" key="4">
    <source>
        <dbReference type="Proteomes" id="UP001309876"/>
    </source>
</evidence>
<comment type="caution">
    <text evidence="3">The sequence shown here is derived from an EMBL/GenBank/DDBJ whole genome shotgun (WGS) entry which is preliminary data.</text>
</comment>
<evidence type="ECO:0000256" key="1">
    <source>
        <dbReference type="SAM" id="MobiDB-lite"/>
    </source>
</evidence>
<proteinExistence type="predicted"/>
<protein>
    <recommendedName>
        <fullName evidence="2">HhH-GPD domain-containing protein</fullName>
    </recommendedName>
</protein>
<dbReference type="InterPro" id="IPR003265">
    <property type="entry name" value="HhH-GPD_domain"/>
</dbReference>
<keyword evidence="4" id="KW-1185">Reference proteome</keyword>
<feature type="domain" description="HhH-GPD" evidence="2">
    <location>
        <begin position="170"/>
        <end position="369"/>
    </location>
</feature>
<dbReference type="EMBL" id="JAVRRJ010000021">
    <property type="protein sequence ID" value="KAK5080118.1"/>
    <property type="molecule type" value="Genomic_DNA"/>
</dbReference>
<name>A0AAN7QA76_9EURO</name>
<dbReference type="CDD" id="cd00056">
    <property type="entry name" value="ENDO3c"/>
    <property type="match status" value="1"/>
</dbReference>
<dbReference type="GO" id="GO:0000702">
    <property type="term" value="F:oxidized base lesion DNA N-glycosylase activity"/>
    <property type="evidence" value="ECO:0007669"/>
    <property type="project" value="UniProtKB-ARBA"/>
</dbReference>
<dbReference type="SMART" id="SM00478">
    <property type="entry name" value="ENDO3c"/>
    <property type="match status" value="1"/>
</dbReference>
<organism evidence="3 4">
    <name type="scientific">Lithohypha guttulata</name>
    <dbReference type="NCBI Taxonomy" id="1690604"/>
    <lineage>
        <taxon>Eukaryota</taxon>
        <taxon>Fungi</taxon>
        <taxon>Dikarya</taxon>
        <taxon>Ascomycota</taxon>
        <taxon>Pezizomycotina</taxon>
        <taxon>Eurotiomycetes</taxon>
        <taxon>Chaetothyriomycetidae</taxon>
        <taxon>Chaetothyriales</taxon>
        <taxon>Trichomeriaceae</taxon>
        <taxon>Lithohypha</taxon>
    </lineage>
</organism>
<dbReference type="InterPro" id="IPR011257">
    <property type="entry name" value="DNA_glycosylase"/>
</dbReference>
<evidence type="ECO:0000313" key="3">
    <source>
        <dbReference type="EMBL" id="KAK5080118.1"/>
    </source>
</evidence>
<feature type="region of interest" description="Disordered" evidence="1">
    <location>
        <begin position="34"/>
        <end position="74"/>
    </location>
</feature>
<dbReference type="GO" id="GO:0006285">
    <property type="term" value="P:base-excision repair, AP site formation"/>
    <property type="evidence" value="ECO:0007669"/>
    <property type="project" value="UniProtKB-ARBA"/>
</dbReference>
<accession>A0AAN7QA76</accession>
<dbReference type="SUPFAM" id="SSF48150">
    <property type="entry name" value="DNA-glycosylase"/>
    <property type="match status" value="1"/>
</dbReference>
<dbReference type="PANTHER" id="PTHR47203">
    <property type="match status" value="1"/>
</dbReference>
<evidence type="ECO:0000259" key="2">
    <source>
        <dbReference type="SMART" id="SM00478"/>
    </source>
</evidence>
<dbReference type="Gene3D" id="1.10.340.30">
    <property type="entry name" value="Hypothetical protein, domain 2"/>
    <property type="match status" value="1"/>
</dbReference>
<reference evidence="3 4" key="1">
    <citation type="submission" date="2023-08" db="EMBL/GenBank/DDBJ databases">
        <title>Black Yeasts Isolated from many extreme environments.</title>
        <authorList>
            <person name="Coleine C."/>
            <person name="Stajich J.E."/>
            <person name="Selbmann L."/>
        </authorList>
    </citation>
    <scope>NUCLEOTIDE SEQUENCE [LARGE SCALE GENOMIC DNA]</scope>
    <source>
        <strain evidence="3 4">CCFEE 5910</strain>
    </source>
</reference>
<gene>
    <name evidence="3" type="ORF">LTR05_008776</name>
</gene>
<dbReference type="InterPro" id="IPR023170">
    <property type="entry name" value="HhH_base_excis_C"/>
</dbReference>
<sequence length="564" mass="64324">MPSGRRHDPEDRCYEQSRLRTDLKQFLYQDTTTSDSAVKVSAGHGQDHTTNVSRASATERKECPSNEVAQDEDSKGQRSLVVTLRVSYYLFSFTQLKRLGIRTAGKASKFRLGHNPWQGLGFPKPTAETVREVHRRLSDYHEHFSFGSFVKARACSGPVVTVDKVIQVMLAQNAGNENAIDTHSRLCNTYTYVVNGDKYAGKTPNWHEIRHLPIEELQRALEPTGYYQKRAASIMAILEVVHRENAVRKAHGLQTYQYDDNPPDARDFVDGMLSMAYITDDADNSTVAVLDRLLALPNIGPKSAMCIAAFQLKRPLFVVDTHILRYTKWLGWIPQTCNDNNIAAMYLHDIIPEDIRYDLHNQIWTHCAKENSSGSRGRRVICPFCGSIPPSRAKLEQFGDTTCPVAGFLPPLSQRWPKRAWQEVEVIEKSVPMVLQAVRHQLRHGNTNTLKHFSTASKSSDTTRRAIDLASLRRRKLKYLRTMAFSDLTVDQAESQGYLLWMFRPLDNSFGEEWGTFEELPRFKWERPTVMDAEVAVSYKYALDVLEGRVQHPWSKISNAKEQF</sequence>